<sequence>MGKKQLELRSLDRKNYETFRKLVNVILPISYPSSYFLELVTANTGDKNEIYIPISKLAFIGDVLVGGITCKLLPNRMGHVIPEGIYLELIVVKQCCQNKGVGIKLLNYVEVECRTYLLHYIYLHVSINNRKGIEWYMKRGFEKIEFELPGYYKLGNQNVTAIIMRKYVH</sequence>
<dbReference type="Pfam" id="PF00583">
    <property type="entry name" value="Acetyltransf_1"/>
    <property type="match status" value="1"/>
</dbReference>
<keyword evidence="2" id="KW-0012">Acyltransferase</keyword>
<dbReference type="InterPro" id="IPR000182">
    <property type="entry name" value="GNAT_dom"/>
</dbReference>
<dbReference type="CDD" id="cd04301">
    <property type="entry name" value="NAT_SF"/>
    <property type="match status" value="1"/>
</dbReference>
<dbReference type="PROSITE" id="PS51186">
    <property type="entry name" value="GNAT"/>
    <property type="match status" value="1"/>
</dbReference>
<dbReference type="GO" id="GO:0031415">
    <property type="term" value="C:NatA complex"/>
    <property type="evidence" value="ECO:0007669"/>
    <property type="project" value="TreeGrafter"/>
</dbReference>
<dbReference type="GO" id="GO:0007064">
    <property type="term" value="P:mitotic sister chromatid cohesion"/>
    <property type="evidence" value="ECO:0007669"/>
    <property type="project" value="TreeGrafter"/>
</dbReference>
<name>G0WHQ4_NAUDC</name>
<gene>
    <name evidence="4" type="primary">NDAI0K01240</name>
    <name evidence="4" type="ordered locus">NDAI_0K01240</name>
</gene>
<dbReference type="InterPro" id="IPR016181">
    <property type="entry name" value="Acyl_CoA_acyltransferase"/>
</dbReference>
<dbReference type="AlphaFoldDB" id="G0WHQ4"/>
<evidence type="ECO:0000256" key="1">
    <source>
        <dbReference type="ARBA" id="ARBA00022679"/>
    </source>
</evidence>
<dbReference type="OMA" id="QDITNEN"/>
<protein>
    <recommendedName>
        <fullName evidence="3">N-acetyltransferase domain-containing protein</fullName>
    </recommendedName>
</protein>
<dbReference type="PANTHER" id="PTHR42919">
    <property type="entry name" value="N-ALPHA-ACETYLTRANSFERASE"/>
    <property type="match status" value="1"/>
</dbReference>
<keyword evidence="1" id="KW-0808">Transferase</keyword>
<evidence type="ECO:0000259" key="3">
    <source>
        <dbReference type="PROSITE" id="PS51186"/>
    </source>
</evidence>
<dbReference type="Proteomes" id="UP000000689">
    <property type="component" value="Chromosome 11"/>
</dbReference>
<accession>G0WHQ4</accession>
<dbReference type="EMBL" id="HE580277">
    <property type="protein sequence ID" value="CCD27315.1"/>
    <property type="molecule type" value="Genomic_DNA"/>
</dbReference>
<keyword evidence="5" id="KW-1185">Reference proteome</keyword>
<dbReference type="OrthoDB" id="47374at2759"/>
<evidence type="ECO:0000313" key="5">
    <source>
        <dbReference type="Proteomes" id="UP000000689"/>
    </source>
</evidence>
<dbReference type="RefSeq" id="XP_003672558.1">
    <property type="nucleotide sequence ID" value="XM_003672510.1"/>
</dbReference>
<dbReference type="GO" id="GO:0016747">
    <property type="term" value="F:acyltransferase activity, transferring groups other than amino-acyl groups"/>
    <property type="evidence" value="ECO:0007669"/>
    <property type="project" value="InterPro"/>
</dbReference>
<dbReference type="InterPro" id="IPR051556">
    <property type="entry name" value="N-term/lysine_N-AcTrnsfr"/>
</dbReference>
<evidence type="ECO:0000256" key="2">
    <source>
        <dbReference type="ARBA" id="ARBA00023315"/>
    </source>
</evidence>
<dbReference type="PANTHER" id="PTHR42919:SF8">
    <property type="entry name" value="N-ALPHA-ACETYLTRANSFERASE 50"/>
    <property type="match status" value="1"/>
</dbReference>
<dbReference type="KEGG" id="ndi:NDAI_0K01240"/>
<dbReference type="GeneID" id="11497603"/>
<dbReference type="STRING" id="1071378.G0WHQ4"/>
<proteinExistence type="predicted"/>
<reference evidence="4 5" key="1">
    <citation type="journal article" date="2011" name="Proc. Natl. Acad. Sci. U.S.A.">
        <title>Evolutionary erosion of yeast sex chromosomes by mating-type switching accidents.</title>
        <authorList>
            <person name="Gordon J.L."/>
            <person name="Armisen D."/>
            <person name="Proux-Wera E."/>
            <person name="Oheigeartaigh S.S."/>
            <person name="Byrne K.P."/>
            <person name="Wolfe K.H."/>
        </authorList>
    </citation>
    <scope>NUCLEOTIDE SEQUENCE [LARGE SCALE GENOMIC DNA]</scope>
    <source>
        <strain evidence="5">ATCC 10597 / BCRC 20456 / CBS 421 / NBRC 0211 / NRRL Y-12639</strain>
    </source>
</reference>
<dbReference type="HOGENOM" id="CLU_013985_5_3_1"/>
<dbReference type="SUPFAM" id="SSF55729">
    <property type="entry name" value="Acyl-CoA N-acyltransferases (Nat)"/>
    <property type="match status" value="1"/>
</dbReference>
<evidence type="ECO:0000313" key="4">
    <source>
        <dbReference type="EMBL" id="CCD27315.1"/>
    </source>
</evidence>
<feature type="domain" description="N-acetyltransferase" evidence="3">
    <location>
        <begin position="6"/>
        <end position="169"/>
    </location>
</feature>
<dbReference type="eggNOG" id="KOG3138">
    <property type="taxonomic scope" value="Eukaryota"/>
</dbReference>
<dbReference type="Gene3D" id="3.40.630.30">
    <property type="match status" value="1"/>
</dbReference>
<organism evidence="4 5">
    <name type="scientific">Naumovozyma dairenensis (strain ATCC 10597 / BCRC 20456 / CBS 421 / NBRC 0211 / NRRL Y-12639)</name>
    <name type="common">Saccharomyces dairenensis</name>
    <dbReference type="NCBI Taxonomy" id="1071378"/>
    <lineage>
        <taxon>Eukaryota</taxon>
        <taxon>Fungi</taxon>
        <taxon>Dikarya</taxon>
        <taxon>Ascomycota</taxon>
        <taxon>Saccharomycotina</taxon>
        <taxon>Saccharomycetes</taxon>
        <taxon>Saccharomycetales</taxon>
        <taxon>Saccharomycetaceae</taxon>
        <taxon>Naumovozyma</taxon>
    </lineage>
</organism>